<dbReference type="InterPro" id="IPR045266">
    <property type="entry name" value="DOH_DOMON"/>
</dbReference>
<evidence type="ECO:0000313" key="4">
    <source>
        <dbReference type="Proteomes" id="UP000023152"/>
    </source>
</evidence>
<dbReference type="AlphaFoldDB" id="X6P0L0"/>
<keyword evidence="1" id="KW-1133">Transmembrane helix</keyword>
<dbReference type="Proteomes" id="UP000023152">
    <property type="component" value="Unassembled WGS sequence"/>
</dbReference>
<feature type="chain" id="PRO_5004975641" description="DOMON domain-containing protein" evidence="2">
    <location>
        <begin position="19"/>
        <end position="211"/>
    </location>
</feature>
<dbReference type="CDD" id="cd09631">
    <property type="entry name" value="DOMON_DOH"/>
    <property type="match status" value="1"/>
</dbReference>
<keyword evidence="4" id="KW-1185">Reference proteome</keyword>
<dbReference type="OrthoDB" id="43999at2759"/>
<proteinExistence type="predicted"/>
<evidence type="ECO:0000256" key="1">
    <source>
        <dbReference type="SAM" id="Phobius"/>
    </source>
</evidence>
<keyword evidence="1" id="KW-0812">Transmembrane</keyword>
<organism evidence="3 4">
    <name type="scientific">Reticulomyxa filosa</name>
    <dbReference type="NCBI Taxonomy" id="46433"/>
    <lineage>
        <taxon>Eukaryota</taxon>
        <taxon>Sar</taxon>
        <taxon>Rhizaria</taxon>
        <taxon>Retaria</taxon>
        <taxon>Foraminifera</taxon>
        <taxon>Monothalamids</taxon>
        <taxon>Reticulomyxidae</taxon>
        <taxon>Reticulomyxa</taxon>
    </lineage>
</organism>
<evidence type="ECO:0000313" key="3">
    <source>
        <dbReference type="EMBL" id="ETO31614.1"/>
    </source>
</evidence>
<feature type="transmembrane region" description="Helical" evidence="1">
    <location>
        <begin position="173"/>
        <end position="197"/>
    </location>
</feature>
<gene>
    <name evidence="3" type="ORF">RFI_05507</name>
</gene>
<reference evidence="3 4" key="1">
    <citation type="journal article" date="2013" name="Curr. Biol.">
        <title>The Genome of the Foraminiferan Reticulomyxa filosa.</title>
        <authorList>
            <person name="Glockner G."/>
            <person name="Hulsmann N."/>
            <person name="Schleicher M."/>
            <person name="Noegel A.A."/>
            <person name="Eichinger L."/>
            <person name="Gallinger C."/>
            <person name="Pawlowski J."/>
            <person name="Sierra R."/>
            <person name="Euteneuer U."/>
            <person name="Pillet L."/>
            <person name="Moustafa A."/>
            <person name="Platzer M."/>
            <person name="Groth M."/>
            <person name="Szafranski K."/>
            <person name="Schliwa M."/>
        </authorList>
    </citation>
    <scope>NUCLEOTIDE SEQUENCE [LARGE SCALE GENOMIC DNA]</scope>
</reference>
<keyword evidence="1" id="KW-0472">Membrane</keyword>
<feature type="signal peptide" evidence="2">
    <location>
        <begin position="1"/>
        <end position="18"/>
    </location>
</feature>
<sequence length="211" mass="23085">MLQSIFVIALFLANPSSSIVLHGYKAVNPAWNITLDLTIVKNSTADNVLIEMQGPTDRWFGIGFGANQMSGTYAITSTGSTGVITERKLGNHEQGTTLQSSVTVLSNVNNGNGFRTVKLSRSVQGPSSNYYTFPTSATSINLICARGDSSGATTLAFHGDSNHHNGVQISLQFFVLFWFCFCFVLFCFVFEAAVHTYKRITKKKKKKKVAH</sequence>
<keyword evidence="2" id="KW-0732">Signal</keyword>
<evidence type="ECO:0008006" key="5">
    <source>
        <dbReference type="Google" id="ProtNLM"/>
    </source>
</evidence>
<name>X6P0L0_RETFI</name>
<comment type="caution">
    <text evidence="3">The sequence shown here is derived from an EMBL/GenBank/DDBJ whole genome shotgun (WGS) entry which is preliminary data.</text>
</comment>
<protein>
    <recommendedName>
        <fullName evidence="5">DOMON domain-containing protein</fullName>
    </recommendedName>
</protein>
<accession>X6P0L0</accession>
<evidence type="ECO:0000256" key="2">
    <source>
        <dbReference type="SAM" id="SignalP"/>
    </source>
</evidence>
<dbReference type="EMBL" id="ASPP01004815">
    <property type="protein sequence ID" value="ETO31614.1"/>
    <property type="molecule type" value="Genomic_DNA"/>
</dbReference>